<feature type="binding site" evidence="3">
    <location>
        <position position="301"/>
    </location>
    <ligand>
        <name>Zn(2+)</name>
        <dbReference type="ChEBI" id="CHEBI:29105"/>
        <label>2</label>
    </ligand>
</feature>
<gene>
    <name evidence="6" type="ORF">IAC68_03095</name>
</gene>
<dbReference type="EMBL" id="JADINB010000068">
    <property type="protein sequence ID" value="MBO8428903.1"/>
    <property type="molecule type" value="Genomic_DNA"/>
</dbReference>
<sequence>MRRNIFLFLLIALTMASCAERRPDVKNVIFLIGDGMGFGAVSSLLLTDDSTTAFEMSPVIGLSESCSANNYVTDSPAGGTALACGERTLNGYVGVDVNGRPMKSILKKAQEMGKSSGIVVNTVLTEATPADFYASVLSRSESYKIAEHFVESGVDVAIGAGLEVFVERPDSLDLTKTLEEKGYDVYTDKDSAFGSQSDKFVAILPMEDVHRRNVPDSLIEKRAEAKLYLEQAVEKAINVLENKSKNGFFLMIESAIIDGYGHSNDSDGMVEEMLDFDRTVKQLVDYVNTHDNTLLVVTADHETGGTAVAYKEHQVGKKVPLTLSFSTKGHTGTVVPIFAYGEGAGYFGRVMKNVEIPRTMELLMKESE</sequence>
<dbReference type="CDD" id="cd16012">
    <property type="entry name" value="ALP"/>
    <property type="match status" value="1"/>
</dbReference>
<feature type="signal peptide" evidence="5">
    <location>
        <begin position="1"/>
        <end position="19"/>
    </location>
</feature>
<dbReference type="PANTHER" id="PTHR11596">
    <property type="entry name" value="ALKALINE PHOSPHATASE"/>
    <property type="match status" value="1"/>
</dbReference>
<dbReference type="SUPFAM" id="SSF53649">
    <property type="entry name" value="Alkaline phosphatase-like"/>
    <property type="match status" value="1"/>
</dbReference>
<dbReference type="AlphaFoldDB" id="A0A9D9GYS0"/>
<keyword evidence="1" id="KW-0597">Phosphoprotein</keyword>
<evidence type="ECO:0000256" key="2">
    <source>
        <dbReference type="PIRSR" id="PIRSR601952-1"/>
    </source>
</evidence>
<proteinExistence type="inferred from homology"/>
<evidence type="ECO:0000256" key="1">
    <source>
        <dbReference type="ARBA" id="ARBA00022553"/>
    </source>
</evidence>
<feature type="binding site" evidence="3">
    <location>
        <position position="128"/>
    </location>
    <ligand>
        <name>Mg(2+)</name>
        <dbReference type="ChEBI" id="CHEBI:18420"/>
    </ligand>
</feature>
<feature type="binding site" evidence="3">
    <location>
        <position position="34"/>
    </location>
    <ligand>
        <name>Zn(2+)</name>
        <dbReference type="ChEBI" id="CHEBI:29105"/>
        <label>2</label>
    </ligand>
</feature>
<feature type="binding site" evidence="3">
    <location>
        <position position="258"/>
    </location>
    <ligand>
        <name>Zn(2+)</name>
        <dbReference type="ChEBI" id="CHEBI:29105"/>
        <label>2</label>
    </ligand>
</feature>
<evidence type="ECO:0000256" key="3">
    <source>
        <dbReference type="PIRSR" id="PIRSR601952-2"/>
    </source>
</evidence>
<comment type="cofactor">
    <cofactor evidence="3">
        <name>Mg(2+)</name>
        <dbReference type="ChEBI" id="CHEBI:18420"/>
    </cofactor>
    <text evidence="3">Binds 1 Mg(2+) ion.</text>
</comment>
<keyword evidence="3" id="KW-0460">Magnesium</keyword>
<organism evidence="6 7">
    <name type="scientific">Candidatus Egerieousia excrementavium</name>
    <dbReference type="NCBI Taxonomy" id="2840778"/>
    <lineage>
        <taxon>Bacteria</taxon>
        <taxon>Pseudomonadati</taxon>
        <taxon>Bacteroidota</taxon>
        <taxon>Bacteroidia</taxon>
        <taxon>Bacteroidales</taxon>
        <taxon>Candidatus Egerieousia</taxon>
    </lineage>
</organism>
<feature type="binding site" evidence="3">
    <location>
        <position position="253"/>
    </location>
    <ligand>
        <name>Mg(2+)</name>
        <dbReference type="ChEBI" id="CHEBI:18420"/>
    </ligand>
</feature>
<keyword evidence="3" id="KW-0479">Metal-binding</keyword>
<feature type="binding site" evidence="3">
    <location>
        <position position="300"/>
    </location>
    <ligand>
        <name>Zn(2+)</name>
        <dbReference type="ChEBI" id="CHEBI:29105"/>
        <label>2</label>
    </ligand>
</feature>
<dbReference type="PROSITE" id="PS51257">
    <property type="entry name" value="PROKAR_LIPOPROTEIN"/>
    <property type="match status" value="1"/>
</dbReference>
<feature type="active site" description="Phosphoserine intermediate" evidence="2">
    <location>
        <position position="75"/>
    </location>
</feature>
<keyword evidence="5" id="KW-0732">Signal</keyword>
<comment type="cofactor">
    <cofactor evidence="3">
        <name>Zn(2+)</name>
        <dbReference type="ChEBI" id="CHEBI:29105"/>
    </cofactor>
    <text evidence="3">Binds 2 Zn(2+) ions.</text>
</comment>
<feature type="chain" id="PRO_5038571128" evidence="5">
    <location>
        <begin position="20"/>
        <end position="368"/>
    </location>
</feature>
<accession>A0A9D9GYS0</accession>
<dbReference type="SMART" id="SM00098">
    <property type="entry name" value="alkPPc"/>
    <property type="match status" value="1"/>
</dbReference>
<dbReference type="InterPro" id="IPR001952">
    <property type="entry name" value="Alkaline_phosphatase"/>
</dbReference>
<dbReference type="Proteomes" id="UP000823635">
    <property type="component" value="Unassembled WGS sequence"/>
</dbReference>
<dbReference type="GO" id="GO:0004035">
    <property type="term" value="F:alkaline phosphatase activity"/>
    <property type="evidence" value="ECO:0007669"/>
    <property type="project" value="TreeGrafter"/>
</dbReference>
<evidence type="ECO:0000256" key="4">
    <source>
        <dbReference type="RuleBase" id="RU003946"/>
    </source>
</evidence>
<reference evidence="6" key="2">
    <citation type="journal article" date="2021" name="PeerJ">
        <title>Extensive microbial diversity within the chicken gut microbiome revealed by metagenomics and culture.</title>
        <authorList>
            <person name="Gilroy R."/>
            <person name="Ravi A."/>
            <person name="Getino M."/>
            <person name="Pursley I."/>
            <person name="Horton D.L."/>
            <person name="Alikhan N.F."/>
            <person name="Baker D."/>
            <person name="Gharbi K."/>
            <person name="Hall N."/>
            <person name="Watson M."/>
            <person name="Adriaenssens E.M."/>
            <person name="Foster-Nyarko E."/>
            <person name="Jarju S."/>
            <person name="Secka A."/>
            <person name="Antonio M."/>
            <person name="Oren A."/>
            <person name="Chaudhuri R.R."/>
            <person name="La Ragione R."/>
            <person name="Hildebrand F."/>
            <person name="Pallen M.J."/>
        </authorList>
    </citation>
    <scope>NUCLEOTIDE SEQUENCE</scope>
    <source>
        <strain evidence="6">15467</strain>
    </source>
</reference>
<dbReference type="InterPro" id="IPR017850">
    <property type="entry name" value="Alkaline_phosphatase_core_sf"/>
</dbReference>
<evidence type="ECO:0000313" key="7">
    <source>
        <dbReference type="Proteomes" id="UP000823635"/>
    </source>
</evidence>
<comment type="caution">
    <text evidence="6">The sequence shown here is derived from an EMBL/GenBank/DDBJ whole genome shotgun (WGS) entry which is preliminary data.</text>
</comment>
<evidence type="ECO:0000313" key="6">
    <source>
        <dbReference type="EMBL" id="MBO8428903.1"/>
    </source>
</evidence>
<protein>
    <submittedName>
        <fullName evidence="6">Alkaline phosphatase</fullName>
    </submittedName>
</protein>
<feature type="binding site" evidence="3">
    <location>
        <position position="34"/>
    </location>
    <ligand>
        <name>Mg(2+)</name>
        <dbReference type="ChEBI" id="CHEBI:18420"/>
    </ligand>
</feature>
<keyword evidence="3" id="KW-0862">Zinc</keyword>
<dbReference type="PANTHER" id="PTHR11596:SF5">
    <property type="entry name" value="ALKALINE PHOSPHATASE"/>
    <property type="match status" value="1"/>
</dbReference>
<reference evidence="6" key="1">
    <citation type="submission" date="2020-10" db="EMBL/GenBank/DDBJ databases">
        <authorList>
            <person name="Gilroy R."/>
        </authorList>
    </citation>
    <scope>NUCLEOTIDE SEQUENCE</scope>
    <source>
        <strain evidence="6">15467</strain>
    </source>
</reference>
<comment type="similarity">
    <text evidence="4">Belongs to the alkaline phosphatase family.</text>
</comment>
<name>A0A9D9GYS0_9BACT</name>
<dbReference type="Pfam" id="PF00245">
    <property type="entry name" value="Alk_phosphatase"/>
    <property type="match status" value="1"/>
</dbReference>
<evidence type="ECO:0000256" key="5">
    <source>
        <dbReference type="SAM" id="SignalP"/>
    </source>
</evidence>
<dbReference type="PRINTS" id="PR00113">
    <property type="entry name" value="ALKPHPHTASE"/>
</dbReference>
<dbReference type="GO" id="GO:0046872">
    <property type="term" value="F:metal ion binding"/>
    <property type="evidence" value="ECO:0007669"/>
    <property type="project" value="UniProtKB-KW"/>
</dbReference>
<dbReference type="Gene3D" id="3.40.720.10">
    <property type="entry name" value="Alkaline Phosphatase, subunit A"/>
    <property type="match status" value="1"/>
</dbReference>
<feature type="binding site" evidence="3">
    <location>
        <position position="262"/>
    </location>
    <ligand>
        <name>Zn(2+)</name>
        <dbReference type="ChEBI" id="CHEBI:29105"/>
        <label>2</label>
    </ligand>
</feature>